<dbReference type="SUPFAM" id="SSF53756">
    <property type="entry name" value="UDP-Glycosyltransferase/glycogen phosphorylase"/>
    <property type="match status" value="1"/>
</dbReference>
<dbReference type="AlphaFoldDB" id="A0A4Q5J453"/>
<dbReference type="GO" id="GO:0005992">
    <property type="term" value="P:trehalose biosynthetic process"/>
    <property type="evidence" value="ECO:0007669"/>
    <property type="project" value="InterPro"/>
</dbReference>
<evidence type="ECO:0000256" key="1">
    <source>
        <dbReference type="ARBA" id="ARBA00008799"/>
    </source>
</evidence>
<dbReference type="EMBL" id="SDPU01000018">
    <property type="protein sequence ID" value="RYU13430.1"/>
    <property type="molecule type" value="Genomic_DNA"/>
</dbReference>
<evidence type="ECO:0000313" key="2">
    <source>
        <dbReference type="EMBL" id="RYU13430.1"/>
    </source>
</evidence>
<dbReference type="PANTHER" id="PTHR10788">
    <property type="entry name" value="TREHALOSE-6-PHOSPHATE SYNTHASE"/>
    <property type="match status" value="1"/>
</dbReference>
<proteinExistence type="inferred from homology"/>
<comment type="caution">
    <text evidence="2">The sequence shown here is derived from an EMBL/GenBank/DDBJ whole genome shotgun (WGS) entry which is preliminary data.</text>
</comment>
<dbReference type="OrthoDB" id="9761633at2"/>
<comment type="similarity">
    <text evidence="1">Belongs to the glycosyltransferase 20 family.</text>
</comment>
<gene>
    <name evidence="2" type="ORF">ETU37_06255</name>
</gene>
<dbReference type="GO" id="GO:0003825">
    <property type="term" value="F:alpha,alpha-trehalose-phosphate synthase (UDP-forming) activity"/>
    <property type="evidence" value="ECO:0007669"/>
    <property type="project" value="TreeGrafter"/>
</dbReference>
<dbReference type="RefSeq" id="WP_129986391.1">
    <property type="nucleotide sequence ID" value="NZ_SDPU01000018.1"/>
</dbReference>
<keyword evidence="3" id="KW-1185">Reference proteome</keyword>
<sequence length="478" mass="54252">MSAHQADFVVVANRLPVDRVVNDDGSVDWRRSPGGLVTAIEPVMRANDGAWIGWSGGTDTDVEPFVEDEMTLVPVPVSAQEVEEFYEGFSNATLWPLYHDVVAKPAFHREWWESYVAVNRRFADRAAEVAAEEATVWVQDYQLQLVPAMLREQRPDLRIGFFLHIPFPPAELFQQLPWRRQLLEGLLGADLVGFQRPNNAQNFVRLVRQRVGHKTHRDLVYLPDGRMVQAAAFPISIDSAGLEELARTDAVEQRAKEIREQLGNPRHVLLGVDRLDYTKGIYNRLRAFGELIEEGEVSVEDAVFVQVATPSRERVEQYRILRDDIDRLVGRINGDLGRIGRPAIHYIHNSQPREEMAALFRAADVCVVTPLADGMNLVAKEYVVSRYDNDGALVLSEFAGAAGELRQAFLLNPYDMNGMKEVILAAMRAERSERTKRMRAMRKTVKENDVTRWATKYLDALSHVRPSHHKQVRPAGER</sequence>
<dbReference type="CDD" id="cd03788">
    <property type="entry name" value="GT20_TPS"/>
    <property type="match status" value="1"/>
</dbReference>
<dbReference type="GO" id="GO:0004805">
    <property type="term" value="F:trehalose-phosphatase activity"/>
    <property type="evidence" value="ECO:0007669"/>
    <property type="project" value="TreeGrafter"/>
</dbReference>
<reference evidence="2 3" key="1">
    <citation type="submission" date="2019-01" db="EMBL/GenBank/DDBJ databases">
        <title>Nocardioides guangzhouensis sp. nov., an actinobacterium isolated from soil.</title>
        <authorList>
            <person name="Fu Y."/>
            <person name="Cai Y."/>
            <person name="Lin Z."/>
            <person name="Chen P."/>
        </authorList>
    </citation>
    <scope>NUCLEOTIDE SEQUENCE [LARGE SCALE GENOMIC DNA]</scope>
    <source>
        <strain evidence="2 3">NBRC 105384</strain>
    </source>
</reference>
<dbReference type="Gene3D" id="3.40.50.2000">
    <property type="entry name" value="Glycogen Phosphorylase B"/>
    <property type="match status" value="2"/>
</dbReference>
<evidence type="ECO:0000313" key="3">
    <source>
        <dbReference type="Proteomes" id="UP000291189"/>
    </source>
</evidence>
<dbReference type="InterPro" id="IPR001830">
    <property type="entry name" value="Glyco_trans_20"/>
</dbReference>
<name>A0A4Q5J453_9ACTN</name>
<dbReference type="PANTHER" id="PTHR10788:SF106">
    <property type="entry name" value="BCDNA.GH08860"/>
    <property type="match status" value="1"/>
</dbReference>
<dbReference type="Proteomes" id="UP000291189">
    <property type="component" value="Unassembled WGS sequence"/>
</dbReference>
<dbReference type="GO" id="GO:0005829">
    <property type="term" value="C:cytosol"/>
    <property type="evidence" value="ECO:0007669"/>
    <property type="project" value="TreeGrafter"/>
</dbReference>
<accession>A0A4Q5J453</accession>
<dbReference type="Pfam" id="PF00982">
    <property type="entry name" value="Glyco_transf_20"/>
    <property type="match status" value="1"/>
</dbReference>
<protein>
    <submittedName>
        <fullName evidence="2">Trehalose-6-phosphate synthase</fullName>
    </submittedName>
</protein>
<organism evidence="2 3">
    <name type="scientific">Nocardioides iriomotensis</name>
    <dbReference type="NCBI Taxonomy" id="715784"/>
    <lineage>
        <taxon>Bacteria</taxon>
        <taxon>Bacillati</taxon>
        <taxon>Actinomycetota</taxon>
        <taxon>Actinomycetes</taxon>
        <taxon>Propionibacteriales</taxon>
        <taxon>Nocardioidaceae</taxon>
        <taxon>Nocardioides</taxon>
    </lineage>
</organism>